<dbReference type="Gene3D" id="1.10.760.10">
    <property type="entry name" value="Cytochrome c-like domain"/>
    <property type="match status" value="2"/>
</dbReference>
<gene>
    <name evidence="12" type="ORF">HH212_06185</name>
</gene>
<reference evidence="12 13" key="1">
    <citation type="submission" date="2020-04" db="EMBL/GenBank/DDBJ databases">
        <title>Genome sequencing of novel species.</title>
        <authorList>
            <person name="Heo J."/>
            <person name="Kim S.-J."/>
            <person name="Kim J.-S."/>
            <person name="Hong S.-B."/>
            <person name="Kwon S.-W."/>
        </authorList>
    </citation>
    <scope>NUCLEOTIDE SEQUENCE [LARGE SCALE GENOMIC DNA]</scope>
    <source>
        <strain evidence="12 13">GN2-R2</strain>
    </source>
</reference>
<dbReference type="InterPro" id="IPR024167">
    <property type="entry name" value="Cytochrome_c4-like"/>
</dbReference>
<keyword evidence="13" id="KW-1185">Reference proteome</keyword>
<comment type="subcellular location">
    <subcellularLocation>
        <location evidence="1">Periplasm</location>
    </subcellularLocation>
</comment>
<keyword evidence="4 9" id="KW-0479">Metal-binding</keyword>
<keyword evidence="2" id="KW-0813">Transport</keyword>
<dbReference type="InterPro" id="IPR009056">
    <property type="entry name" value="Cyt_c-like_dom"/>
</dbReference>
<feature type="chain" id="PRO_5031469023" evidence="10">
    <location>
        <begin position="36"/>
        <end position="233"/>
    </location>
</feature>
<dbReference type="GO" id="GO:0005506">
    <property type="term" value="F:iron ion binding"/>
    <property type="evidence" value="ECO:0007669"/>
    <property type="project" value="InterPro"/>
</dbReference>
<feature type="binding site" description="axial binding residue" evidence="9">
    <location>
        <position position="170"/>
    </location>
    <ligand>
        <name>heme c</name>
        <dbReference type="ChEBI" id="CHEBI:61717"/>
        <label>2</label>
    </ligand>
    <ligandPart>
        <name>Fe</name>
        <dbReference type="ChEBI" id="CHEBI:18248"/>
    </ligandPart>
</feature>
<dbReference type="GO" id="GO:0042597">
    <property type="term" value="C:periplasmic space"/>
    <property type="evidence" value="ECO:0007669"/>
    <property type="project" value="UniProtKB-SubCell"/>
</dbReference>
<feature type="binding site" description="covalent" evidence="8">
    <location>
        <position position="166"/>
    </location>
    <ligand>
        <name>heme c</name>
        <dbReference type="ChEBI" id="CHEBI:61717"/>
        <label>2</label>
    </ligand>
</feature>
<evidence type="ECO:0000256" key="5">
    <source>
        <dbReference type="ARBA" id="ARBA00022764"/>
    </source>
</evidence>
<evidence type="ECO:0000256" key="8">
    <source>
        <dbReference type="PIRSR" id="PIRSR000005-1"/>
    </source>
</evidence>
<evidence type="ECO:0000313" key="12">
    <source>
        <dbReference type="EMBL" id="QJD99664.1"/>
    </source>
</evidence>
<accession>A0A7Z2ZS03</accession>
<keyword evidence="3 8" id="KW-0349">Heme</keyword>
<evidence type="ECO:0000256" key="7">
    <source>
        <dbReference type="ARBA" id="ARBA00023004"/>
    </source>
</evidence>
<evidence type="ECO:0000256" key="10">
    <source>
        <dbReference type="SAM" id="SignalP"/>
    </source>
</evidence>
<dbReference type="Proteomes" id="UP000502415">
    <property type="component" value="Chromosome"/>
</dbReference>
<evidence type="ECO:0000313" key="13">
    <source>
        <dbReference type="Proteomes" id="UP000502415"/>
    </source>
</evidence>
<feature type="signal peptide" evidence="10">
    <location>
        <begin position="1"/>
        <end position="35"/>
    </location>
</feature>
<feature type="binding site" description="covalent" evidence="8">
    <location>
        <position position="69"/>
    </location>
    <ligand>
        <name>heme c</name>
        <dbReference type="ChEBI" id="CHEBI:61717"/>
        <label>1</label>
    </ligand>
</feature>
<evidence type="ECO:0000256" key="4">
    <source>
        <dbReference type="ARBA" id="ARBA00022723"/>
    </source>
</evidence>
<dbReference type="PIRSF" id="PIRSF000005">
    <property type="entry name" value="Cytochrome_c4"/>
    <property type="match status" value="1"/>
</dbReference>
<dbReference type="Pfam" id="PF00034">
    <property type="entry name" value="Cytochrom_C"/>
    <property type="match status" value="2"/>
</dbReference>
<feature type="binding site" description="axial binding residue" evidence="9">
    <location>
        <position position="112"/>
    </location>
    <ligand>
        <name>heme c</name>
        <dbReference type="ChEBI" id="CHEBI:61717"/>
        <label>1</label>
    </ligand>
    <ligandPart>
        <name>Fe</name>
        <dbReference type="ChEBI" id="CHEBI:18248"/>
    </ligandPart>
</feature>
<evidence type="ECO:0000259" key="11">
    <source>
        <dbReference type="PROSITE" id="PS51007"/>
    </source>
</evidence>
<feature type="domain" description="Cytochrome c" evidence="11">
    <location>
        <begin position="145"/>
        <end position="233"/>
    </location>
</feature>
<feature type="binding site" description="axial binding residue" evidence="9">
    <location>
        <position position="210"/>
    </location>
    <ligand>
        <name>heme c</name>
        <dbReference type="ChEBI" id="CHEBI:61717"/>
        <label>2</label>
    </ligand>
    <ligandPart>
        <name>Fe</name>
        <dbReference type="ChEBI" id="CHEBI:18248"/>
    </ligandPart>
</feature>
<feature type="binding site" description="covalent" evidence="8">
    <location>
        <position position="72"/>
    </location>
    <ligand>
        <name>heme c</name>
        <dbReference type="ChEBI" id="CHEBI:61717"/>
        <label>1</label>
    </ligand>
</feature>
<comment type="PTM">
    <text evidence="8">Binds 2 heme c groups covalently per subunit.</text>
</comment>
<evidence type="ECO:0000256" key="9">
    <source>
        <dbReference type="PIRSR" id="PIRSR000005-2"/>
    </source>
</evidence>
<dbReference type="GO" id="GO:0009055">
    <property type="term" value="F:electron transfer activity"/>
    <property type="evidence" value="ECO:0007669"/>
    <property type="project" value="InterPro"/>
</dbReference>
<keyword evidence="10" id="KW-0732">Signal</keyword>
<name>A0A7Z2ZS03_9BURK</name>
<evidence type="ECO:0000256" key="1">
    <source>
        <dbReference type="ARBA" id="ARBA00004418"/>
    </source>
</evidence>
<dbReference type="EMBL" id="CP051685">
    <property type="protein sequence ID" value="QJD99664.1"/>
    <property type="molecule type" value="Genomic_DNA"/>
</dbReference>
<feature type="binding site" description="covalent" evidence="8">
    <location>
        <position position="169"/>
    </location>
    <ligand>
        <name>heme c</name>
        <dbReference type="ChEBI" id="CHEBI:61717"/>
        <label>2</label>
    </ligand>
</feature>
<evidence type="ECO:0000256" key="6">
    <source>
        <dbReference type="ARBA" id="ARBA00022982"/>
    </source>
</evidence>
<feature type="domain" description="Cytochrome c" evidence="11">
    <location>
        <begin position="48"/>
        <end position="135"/>
    </location>
</feature>
<evidence type="ECO:0000256" key="2">
    <source>
        <dbReference type="ARBA" id="ARBA00022448"/>
    </source>
</evidence>
<dbReference type="PANTHER" id="PTHR33751">
    <property type="entry name" value="CBB3-TYPE CYTOCHROME C OXIDASE SUBUNIT FIXP"/>
    <property type="match status" value="1"/>
</dbReference>
<proteinExistence type="predicted"/>
<dbReference type="GO" id="GO:0020037">
    <property type="term" value="F:heme binding"/>
    <property type="evidence" value="ECO:0007669"/>
    <property type="project" value="InterPro"/>
</dbReference>
<protein>
    <submittedName>
        <fullName evidence="12">Cytochrome c4</fullName>
    </submittedName>
</protein>
<dbReference type="InterPro" id="IPR050597">
    <property type="entry name" value="Cytochrome_c_Oxidase_Subunit"/>
</dbReference>
<keyword evidence="6" id="KW-0249">Electron transport</keyword>
<dbReference type="KEGG" id="mfy:HH212_06185"/>
<keyword evidence="7 9" id="KW-0408">Iron</keyword>
<dbReference type="PROSITE" id="PS51007">
    <property type="entry name" value="CYTC"/>
    <property type="match status" value="2"/>
</dbReference>
<dbReference type="InterPro" id="IPR036909">
    <property type="entry name" value="Cyt_c-like_dom_sf"/>
</dbReference>
<dbReference type="SUPFAM" id="SSF46626">
    <property type="entry name" value="Cytochrome c"/>
    <property type="match status" value="2"/>
</dbReference>
<feature type="binding site" description="axial binding residue" evidence="9">
    <location>
        <position position="73"/>
    </location>
    <ligand>
        <name>heme c</name>
        <dbReference type="ChEBI" id="CHEBI:61717"/>
        <label>1</label>
    </ligand>
    <ligandPart>
        <name>Fe</name>
        <dbReference type="ChEBI" id="CHEBI:18248"/>
    </ligandPart>
</feature>
<dbReference type="RefSeq" id="WP_169434627.1">
    <property type="nucleotide sequence ID" value="NZ_CP051685.1"/>
</dbReference>
<keyword evidence="5" id="KW-0574">Periplasm</keyword>
<organism evidence="12 13">
    <name type="scientific">Massilia forsythiae</name>
    <dbReference type="NCBI Taxonomy" id="2728020"/>
    <lineage>
        <taxon>Bacteria</taxon>
        <taxon>Pseudomonadati</taxon>
        <taxon>Pseudomonadota</taxon>
        <taxon>Betaproteobacteria</taxon>
        <taxon>Burkholderiales</taxon>
        <taxon>Oxalobacteraceae</taxon>
        <taxon>Telluria group</taxon>
        <taxon>Massilia</taxon>
    </lineage>
</organism>
<evidence type="ECO:0000256" key="3">
    <source>
        <dbReference type="ARBA" id="ARBA00022617"/>
    </source>
</evidence>
<sequence length="233" mass="24011">MNRVFLPAARAAIVQSLASCLLVAGAALSGAAASAADAVHGATTAAKADPAKGGTLYDGGDNARGLPACVSCHGAGGNSTIVANPRLAGQADTYLHKQLVDFTTPNRNQPVMTLYAKMLSDTEKRDIAAWLATQQPKQGAARNKETVELGRKIYRGGIAERGVAACAGCHGATGAGIPAQYPRLAGQHQDYTVAQLQAFKAGTRSNSVQMGALAKRMSDDEMKAVSDYIAGLK</sequence>
<dbReference type="AlphaFoldDB" id="A0A7Z2ZS03"/>
<dbReference type="PANTHER" id="PTHR33751:SF9">
    <property type="entry name" value="CYTOCHROME C4"/>
    <property type="match status" value="1"/>
</dbReference>